<feature type="modified residue" description="Phosphohistidine" evidence="11">
    <location>
        <position position="75"/>
    </location>
</feature>
<dbReference type="CDD" id="cd00088">
    <property type="entry name" value="HPT"/>
    <property type="match status" value="1"/>
</dbReference>
<dbReference type="Pfam" id="PF01627">
    <property type="entry name" value="Hpt"/>
    <property type="match status" value="1"/>
</dbReference>
<keyword evidence="9" id="KW-0067">ATP-binding</keyword>
<evidence type="ECO:0000259" key="13">
    <source>
        <dbReference type="PROSITE" id="PS50109"/>
    </source>
</evidence>
<dbReference type="PROSITE" id="PS50109">
    <property type="entry name" value="HIS_KIN"/>
    <property type="match status" value="1"/>
</dbReference>
<dbReference type="InterPro" id="IPR008207">
    <property type="entry name" value="Sig_transdc_His_kin_Hpt_dom"/>
</dbReference>
<keyword evidence="5 11" id="KW-0597">Phosphoprotein</keyword>
<dbReference type="GO" id="GO:0000155">
    <property type="term" value="F:phosphorelay sensor kinase activity"/>
    <property type="evidence" value="ECO:0007669"/>
    <property type="project" value="InterPro"/>
</dbReference>
<proteinExistence type="predicted"/>
<dbReference type="InterPro" id="IPR051315">
    <property type="entry name" value="Bact_Chemotaxis_CheA"/>
</dbReference>
<evidence type="ECO:0000259" key="15">
    <source>
        <dbReference type="PROSITE" id="PS50894"/>
    </source>
</evidence>
<dbReference type="Gene3D" id="3.30.70.1110">
    <property type="entry name" value="Histidine kinase CheA-like, P2 response regulator-binding domain"/>
    <property type="match status" value="1"/>
</dbReference>
<dbReference type="InterPro" id="IPR010808">
    <property type="entry name" value="CheA_P2-bd"/>
</dbReference>
<dbReference type="SMART" id="SM00073">
    <property type="entry name" value="HPT"/>
    <property type="match status" value="1"/>
</dbReference>
<dbReference type="InterPro" id="IPR003594">
    <property type="entry name" value="HATPase_dom"/>
</dbReference>
<dbReference type="InterPro" id="IPR004358">
    <property type="entry name" value="Sig_transdc_His_kin-like_C"/>
</dbReference>
<dbReference type="Pfam" id="PF02895">
    <property type="entry name" value="H-kinase_dim"/>
    <property type="match status" value="1"/>
</dbReference>
<comment type="caution">
    <text evidence="16">The sequence shown here is derived from an EMBL/GenBank/DDBJ whole genome shotgun (WGS) entry which is preliminary data.</text>
</comment>
<keyword evidence="4" id="KW-0145">Chemotaxis</keyword>
<evidence type="ECO:0000313" key="16">
    <source>
        <dbReference type="EMBL" id="THF78054.1"/>
    </source>
</evidence>
<feature type="region of interest" description="Disordered" evidence="12">
    <location>
        <begin position="1"/>
        <end position="23"/>
    </location>
</feature>
<dbReference type="Gene3D" id="2.30.30.40">
    <property type="entry name" value="SH3 Domains"/>
    <property type="match status" value="2"/>
</dbReference>
<evidence type="ECO:0000313" key="17">
    <source>
        <dbReference type="Proteomes" id="UP000310636"/>
    </source>
</evidence>
<sequence>MKLRKIPNWNNRTTGTGLEKGEGERQMNLDNMSDYLGLFLDELDEQLQILDERLLELERNSFHPHTIGTIFRAAHTLKGSSAAMGLSRIKELTHQMENIFDLMRGDRLAVSPSLMNVLFECIDAIKAMKGDIQQGRGENDRDIGGLLGRLTPFAQGQGAAVEGLARMRSPEAGTDDNGQGIELDVFHSKAIAHAWEKGVRALRVRACFMPDESFAYARALVLNNLLEELGEVIAAYPAPEDLADPHSSYDCVELLLLTEEAGEVVGFKLSQVSQMGAIEVKPVEPDELAREELTPRAENAADAPATERSETEAKAARGGRAVRVDVERLEKLMNLVGELLIDNTRLHEVRKRLTEQYGEQPDINDLGDIAHQIDKVIGDLQDGMMKTRMLPIEQLFNRFPRMMRDVAQQVGKEIDLVMEGKETELDRTLIEEISDPIIHILRNSADHAIEPPDERERLGKPRAGTVLLKAAHQDNHIVIAVSDDGRGIDAAKIKAASVAKGVLTQAEADRMSDQEAVRLIFRSGISTAKQVTDLSGRGVGMDIVRAHIERLNGLVDIDTKAGVGTTFTIKLPLTLAIIRSLLVGVGEHSLALPLVNVVEIVRLEPEQLQRLQGQDVCVIRGSVFPLVRLADKLGLRGREAEAPAESGARPLVVMIGVAEKRVCLVVDRTIGNQEIVIKSLGSYVGQVPYLAGATLLGDGRIGLILDAAAFCREEHLAFRQEERHADQGVGAETEEQYVSFRMEREQYAIRAGKVREIITVPQLSTIAASPGGVMGMIHLRGRTVPVLDLSRGLGLAPRSQRDTSRIIVMELDGRELGIWTDEIGAILKIRKSGIEAATDVLPSVQSDWIEGVYHEDGRMIILLGIDKRPPRLDEALSLREVLLSY</sequence>
<dbReference type="Pfam" id="PF07194">
    <property type="entry name" value="P2"/>
    <property type="match status" value="1"/>
</dbReference>
<dbReference type="InterPro" id="IPR036641">
    <property type="entry name" value="HPT_dom_sf"/>
</dbReference>
<dbReference type="PANTHER" id="PTHR43395:SF1">
    <property type="entry name" value="CHEMOTAXIS PROTEIN CHEA"/>
    <property type="match status" value="1"/>
</dbReference>
<feature type="domain" description="CheW-like" evidence="14">
    <location>
        <begin position="577"/>
        <end position="716"/>
    </location>
</feature>
<dbReference type="PROSITE" id="PS50894">
    <property type="entry name" value="HPT"/>
    <property type="match status" value="1"/>
</dbReference>
<evidence type="ECO:0000256" key="6">
    <source>
        <dbReference type="ARBA" id="ARBA00022679"/>
    </source>
</evidence>
<dbReference type="GO" id="GO:0005524">
    <property type="term" value="F:ATP binding"/>
    <property type="evidence" value="ECO:0007669"/>
    <property type="project" value="UniProtKB-KW"/>
</dbReference>
<evidence type="ECO:0000256" key="2">
    <source>
        <dbReference type="ARBA" id="ARBA00012438"/>
    </source>
</evidence>
<dbReference type="SUPFAM" id="SSF47226">
    <property type="entry name" value="Histidine-containing phosphotransfer domain, HPT domain"/>
    <property type="match status" value="1"/>
</dbReference>
<feature type="domain" description="CheW-like" evidence="14">
    <location>
        <begin position="734"/>
        <end position="874"/>
    </location>
</feature>
<dbReference type="InterPro" id="IPR002545">
    <property type="entry name" value="CheW-lke_dom"/>
</dbReference>
<dbReference type="PANTHER" id="PTHR43395">
    <property type="entry name" value="SENSOR HISTIDINE KINASE CHEA"/>
    <property type="match status" value="1"/>
</dbReference>
<dbReference type="GO" id="GO:0005737">
    <property type="term" value="C:cytoplasm"/>
    <property type="evidence" value="ECO:0007669"/>
    <property type="project" value="InterPro"/>
</dbReference>
<dbReference type="InterPro" id="IPR036061">
    <property type="entry name" value="CheW-like_dom_sf"/>
</dbReference>
<dbReference type="InterPro" id="IPR037052">
    <property type="entry name" value="CheA-like_P2_sf"/>
</dbReference>
<keyword evidence="8" id="KW-0418">Kinase</keyword>
<protein>
    <recommendedName>
        <fullName evidence="3">Chemotaxis protein CheA</fullName>
        <ecNumber evidence="2">2.7.13.3</ecNumber>
    </recommendedName>
</protein>
<dbReference type="SUPFAM" id="SSF55052">
    <property type="entry name" value="CheY-binding domain of CheA"/>
    <property type="match status" value="1"/>
</dbReference>
<evidence type="ECO:0000256" key="7">
    <source>
        <dbReference type="ARBA" id="ARBA00022741"/>
    </source>
</evidence>
<dbReference type="Pfam" id="PF02518">
    <property type="entry name" value="HATPase_c"/>
    <property type="match status" value="1"/>
</dbReference>
<name>A0A4S4BT39_9BACL</name>
<dbReference type="InterPro" id="IPR036890">
    <property type="entry name" value="HATPase_C_sf"/>
</dbReference>
<dbReference type="CDD" id="cd16916">
    <property type="entry name" value="HATPase_CheA-like"/>
    <property type="match status" value="1"/>
</dbReference>
<keyword evidence="17" id="KW-1185">Reference proteome</keyword>
<dbReference type="CDD" id="cd00731">
    <property type="entry name" value="CheA_reg"/>
    <property type="match status" value="1"/>
</dbReference>
<dbReference type="InterPro" id="IPR036097">
    <property type="entry name" value="HisK_dim/P_sf"/>
</dbReference>
<dbReference type="SUPFAM" id="SSF50341">
    <property type="entry name" value="CheW-like"/>
    <property type="match status" value="2"/>
</dbReference>
<dbReference type="EMBL" id="SSOB01000017">
    <property type="protein sequence ID" value="THF78054.1"/>
    <property type="molecule type" value="Genomic_DNA"/>
</dbReference>
<evidence type="ECO:0000259" key="14">
    <source>
        <dbReference type="PROSITE" id="PS50851"/>
    </source>
</evidence>
<dbReference type="PRINTS" id="PR00344">
    <property type="entry name" value="BCTRLSENSOR"/>
</dbReference>
<gene>
    <name evidence="16" type="ORF">E6C55_15275</name>
</gene>
<dbReference type="GO" id="GO:0006935">
    <property type="term" value="P:chemotaxis"/>
    <property type="evidence" value="ECO:0007669"/>
    <property type="project" value="UniProtKB-KW"/>
</dbReference>
<dbReference type="InterPro" id="IPR004105">
    <property type="entry name" value="CheA-like_dim"/>
</dbReference>
<keyword evidence="10" id="KW-0902">Two-component regulatory system</keyword>
<organism evidence="16 17">
    <name type="scientific">Cohnella fermenti</name>
    <dbReference type="NCBI Taxonomy" id="2565925"/>
    <lineage>
        <taxon>Bacteria</taxon>
        <taxon>Bacillati</taxon>
        <taxon>Bacillota</taxon>
        <taxon>Bacilli</taxon>
        <taxon>Bacillales</taxon>
        <taxon>Paenibacillaceae</taxon>
        <taxon>Cohnella</taxon>
    </lineage>
</organism>
<dbReference type="InterPro" id="IPR037006">
    <property type="entry name" value="CheA-like_homodim_sf"/>
</dbReference>
<dbReference type="SMART" id="SM00260">
    <property type="entry name" value="CheW"/>
    <property type="match status" value="2"/>
</dbReference>
<dbReference type="Proteomes" id="UP000310636">
    <property type="component" value="Unassembled WGS sequence"/>
</dbReference>
<dbReference type="AlphaFoldDB" id="A0A4S4BT39"/>
<keyword evidence="6" id="KW-0808">Transferase</keyword>
<dbReference type="PROSITE" id="PS50851">
    <property type="entry name" value="CHEW"/>
    <property type="match status" value="2"/>
</dbReference>
<evidence type="ECO:0000256" key="4">
    <source>
        <dbReference type="ARBA" id="ARBA00022500"/>
    </source>
</evidence>
<dbReference type="InterPro" id="IPR005467">
    <property type="entry name" value="His_kinase_dom"/>
</dbReference>
<feature type="compositionally biased region" description="Basic and acidic residues" evidence="12">
    <location>
        <begin position="305"/>
        <end position="315"/>
    </location>
</feature>
<dbReference type="SMART" id="SM01231">
    <property type="entry name" value="H-kinase_dim"/>
    <property type="match status" value="1"/>
</dbReference>
<dbReference type="EC" id="2.7.13.3" evidence="2"/>
<evidence type="ECO:0000256" key="10">
    <source>
        <dbReference type="ARBA" id="ARBA00023012"/>
    </source>
</evidence>
<dbReference type="Pfam" id="PF01584">
    <property type="entry name" value="CheW"/>
    <property type="match status" value="2"/>
</dbReference>
<dbReference type="SMART" id="SM00387">
    <property type="entry name" value="HATPase_c"/>
    <property type="match status" value="1"/>
</dbReference>
<evidence type="ECO:0000256" key="11">
    <source>
        <dbReference type="PROSITE-ProRule" id="PRU00110"/>
    </source>
</evidence>
<evidence type="ECO:0000256" key="1">
    <source>
        <dbReference type="ARBA" id="ARBA00000085"/>
    </source>
</evidence>
<evidence type="ECO:0000256" key="3">
    <source>
        <dbReference type="ARBA" id="ARBA00021495"/>
    </source>
</evidence>
<reference evidence="16 17" key="1">
    <citation type="submission" date="2019-04" db="EMBL/GenBank/DDBJ databases">
        <title>Cohnella sp. nov. isolated from preserved vegetables.</title>
        <authorList>
            <person name="Lin S.-Y."/>
            <person name="Hung M.-H."/>
            <person name="Young C.-C."/>
        </authorList>
    </citation>
    <scope>NUCLEOTIDE SEQUENCE [LARGE SCALE GENOMIC DNA]</scope>
    <source>
        <strain evidence="16 17">CC-MHH1044</strain>
    </source>
</reference>
<accession>A0A4S4BT39</accession>
<dbReference type="Gene3D" id="2.40.50.180">
    <property type="entry name" value="CheA-289, Domain 4"/>
    <property type="match status" value="1"/>
</dbReference>
<evidence type="ECO:0000256" key="8">
    <source>
        <dbReference type="ARBA" id="ARBA00022777"/>
    </source>
</evidence>
<dbReference type="Gene3D" id="1.10.287.560">
    <property type="entry name" value="Histidine kinase CheA-like, homodimeric domain"/>
    <property type="match status" value="1"/>
</dbReference>
<dbReference type="FunFam" id="3.30.565.10:FF:000016">
    <property type="entry name" value="Chemotaxis protein CheA, putative"/>
    <property type="match status" value="1"/>
</dbReference>
<dbReference type="OrthoDB" id="9803176at2"/>
<feature type="region of interest" description="Disordered" evidence="12">
    <location>
        <begin position="292"/>
        <end position="316"/>
    </location>
</feature>
<dbReference type="Gene3D" id="1.20.120.160">
    <property type="entry name" value="HPT domain"/>
    <property type="match status" value="1"/>
</dbReference>
<evidence type="ECO:0000256" key="9">
    <source>
        <dbReference type="ARBA" id="ARBA00022840"/>
    </source>
</evidence>
<dbReference type="Gene3D" id="3.30.565.10">
    <property type="entry name" value="Histidine kinase-like ATPase, C-terminal domain"/>
    <property type="match status" value="1"/>
</dbReference>
<evidence type="ECO:0000256" key="5">
    <source>
        <dbReference type="ARBA" id="ARBA00022553"/>
    </source>
</evidence>
<dbReference type="SUPFAM" id="SSF55874">
    <property type="entry name" value="ATPase domain of HSP90 chaperone/DNA topoisomerase II/histidine kinase"/>
    <property type="match status" value="1"/>
</dbReference>
<comment type="catalytic activity">
    <reaction evidence="1">
        <text>ATP + protein L-histidine = ADP + protein N-phospho-L-histidine.</text>
        <dbReference type="EC" id="2.7.13.3"/>
    </reaction>
</comment>
<feature type="domain" description="Histidine kinase" evidence="13">
    <location>
        <begin position="370"/>
        <end position="575"/>
    </location>
</feature>
<evidence type="ECO:0000256" key="12">
    <source>
        <dbReference type="SAM" id="MobiDB-lite"/>
    </source>
</evidence>
<keyword evidence="7" id="KW-0547">Nucleotide-binding</keyword>
<feature type="domain" description="HPt" evidence="15">
    <location>
        <begin position="28"/>
        <end position="132"/>
    </location>
</feature>
<dbReference type="SUPFAM" id="SSF47384">
    <property type="entry name" value="Homodimeric domain of signal transducing histidine kinase"/>
    <property type="match status" value="1"/>
</dbReference>
<dbReference type="InterPro" id="IPR035891">
    <property type="entry name" value="CheY-binding_CheA"/>
</dbReference>